<feature type="transmembrane region" description="Helical" evidence="1">
    <location>
        <begin position="202"/>
        <end position="218"/>
    </location>
</feature>
<protein>
    <submittedName>
        <fullName evidence="3">Membrane protein, putative</fullName>
    </submittedName>
</protein>
<comment type="caution">
    <text evidence="3">The sequence shown here is derived from an EMBL/GenBank/DDBJ whole genome shotgun (WGS) entry which is preliminary data.</text>
</comment>
<feature type="transmembrane region" description="Helical" evidence="1">
    <location>
        <begin position="178"/>
        <end position="195"/>
    </location>
</feature>
<dbReference type="VEuPathDB" id="PiroplasmaDB:BBOV_IV001380"/>
<reference evidence="3 4" key="1">
    <citation type="journal article" date="2007" name="PLoS Pathog.">
        <title>Genome sequence of Babesia bovis and comparative analysis of apicomplexan hemoprotozoa.</title>
        <authorList>
            <person name="Brayton K.A."/>
            <person name="Lau A.O.T."/>
            <person name="Herndon D.R."/>
            <person name="Hannick L."/>
            <person name="Kappmeyer L.S."/>
            <person name="Berens S.J."/>
            <person name="Bidwell S.L."/>
            <person name="Brown W.C."/>
            <person name="Crabtree J."/>
            <person name="Fadrosh D."/>
            <person name="Feldblum T."/>
            <person name="Forberger H.A."/>
            <person name="Haas B.J."/>
            <person name="Howell J.M."/>
            <person name="Khouri H."/>
            <person name="Koo H."/>
            <person name="Mann D.J."/>
            <person name="Norimine J."/>
            <person name="Paulsen I.T."/>
            <person name="Radune D."/>
            <person name="Ren Q."/>
            <person name="Smith R.K. Jr."/>
            <person name="Suarez C.E."/>
            <person name="White O."/>
            <person name="Wortman J.R."/>
            <person name="Knowles D.P. Jr."/>
            <person name="McElwain T.F."/>
            <person name="Nene V.M."/>
        </authorList>
    </citation>
    <scope>NUCLEOTIDE SEQUENCE [LARGE SCALE GENOMIC DNA]</scope>
    <source>
        <strain evidence="3">T2Bo</strain>
    </source>
</reference>
<feature type="transmembrane region" description="Helical" evidence="1">
    <location>
        <begin position="230"/>
        <end position="247"/>
    </location>
</feature>
<gene>
    <name evidence="3" type="ORF">BBOV_IV001380</name>
</gene>
<keyword evidence="1" id="KW-0812">Transmembrane</keyword>
<keyword evidence="4" id="KW-1185">Reference proteome</keyword>
<dbReference type="RefSeq" id="XP_001609303.1">
    <property type="nucleotide sequence ID" value="XM_001609253.1"/>
</dbReference>
<evidence type="ECO:0000313" key="3">
    <source>
        <dbReference type="EMBL" id="EDO05735.1"/>
    </source>
</evidence>
<feature type="transmembrane region" description="Helical" evidence="1">
    <location>
        <begin position="146"/>
        <end position="166"/>
    </location>
</feature>
<evidence type="ECO:0000256" key="2">
    <source>
        <dbReference type="SAM" id="SignalP"/>
    </source>
</evidence>
<name>A7AVA9_BABBO</name>
<dbReference type="Proteomes" id="UP000002173">
    <property type="component" value="Unassembled WGS sequence"/>
</dbReference>
<dbReference type="EMBL" id="AAXT01000004">
    <property type="protein sequence ID" value="EDO05735.1"/>
    <property type="molecule type" value="Genomic_DNA"/>
</dbReference>
<evidence type="ECO:0000313" key="4">
    <source>
        <dbReference type="Proteomes" id="UP000002173"/>
    </source>
</evidence>
<feature type="transmembrane region" description="Helical" evidence="1">
    <location>
        <begin position="452"/>
        <end position="476"/>
    </location>
</feature>
<feature type="transmembrane region" description="Helical" evidence="1">
    <location>
        <begin position="409"/>
        <end position="432"/>
    </location>
</feature>
<feature type="chain" id="PRO_5002707000" evidence="2">
    <location>
        <begin position="24"/>
        <end position="512"/>
    </location>
</feature>
<dbReference type="KEGG" id="bbo:BBOV_IV001380"/>
<feature type="transmembrane region" description="Helical" evidence="1">
    <location>
        <begin position="102"/>
        <end position="125"/>
    </location>
</feature>
<dbReference type="OMA" id="VRICKSI"/>
<feature type="transmembrane region" description="Helical" evidence="1">
    <location>
        <begin position="309"/>
        <end position="328"/>
    </location>
</feature>
<dbReference type="InParanoid" id="A7AVA9"/>
<proteinExistence type="predicted"/>
<dbReference type="AlphaFoldDB" id="A7AVA9"/>
<evidence type="ECO:0000256" key="1">
    <source>
        <dbReference type="SAM" id="Phobius"/>
    </source>
</evidence>
<keyword evidence="1" id="KW-1133">Transmembrane helix</keyword>
<feature type="signal peptide" evidence="2">
    <location>
        <begin position="1"/>
        <end position="23"/>
    </location>
</feature>
<organism evidence="3 4">
    <name type="scientific">Babesia bovis</name>
    <dbReference type="NCBI Taxonomy" id="5865"/>
    <lineage>
        <taxon>Eukaryota</taxon>
        <taxon>Sar</taxon>
        <taxon>Alveolata</taxon>
        <taxon>Apicomplexa</taxon>
        <taxon>Aconoidasida</taxon>
        <taxon>Piroplasmida</taxon>
        <taxon>Babesiidae</taxon>
        <taxon>Babesia</taxon>
    </lineage>
</organism>
<dbReference type="eggNOG" id="ENOG502TN6N">
    <property type="taxonomic scope" value="Eukaryota"/>
</dbReference>
<reference evidence="4" key="2">
    <citation type="journal article" date="2020" name="Data Brief">
        <title>Transcriptome dataset of Babesia bovis life stages within vertebrate and invertebrate hosts.</title>
        <authorList>
            <person name="Ueti M.W."/>
            <person name="Johnson W.C."/>
            <person name="Kappmeyer L.S."/>
            <person name="Herndon D.R."/>
            <person name="Mousel M.R."/>
            <person name="Reif K.E."/>
            <person name="Taus N.S."/>
            <person name="Ifeonu O.O."/>
            <person name="Silva J.C."/>
            <person name="Suarez C.E."/>
            <person name="Brayton K.A."/>
        </authorList>
    </citation>
    <scope>NUCLEOTIDE SEQUENCE [LARGE SCALE GENOMIC DNA]</scope>
</reference>
<sequence>MSAVKHKRFWLLLLVSIVSLCLTSLGVSHWVPLPNLTFEDVSSFSHIYEGGIACLQRGECVISLSDFLVKGVFWIPVEFKLNVNSDDVASQESTLYLEILCYVFNVLLLIAIYAAVSYILWLRYVNLLRDGIKLLFKTIRQVDWHTPVYAITTLCKTVSYIIRNAIYYWSQTSHRDRYFIICCTALIAITVSIRLGIGRRRFCNLLPLGVTWFVYVYSQKYLSGRTHHLLLHYVGSYYPHFCTLLMLRHCRMTWRPHIKFIEILGSHQRIISKMSYVLDLFVIHNLLEICCNVPLVGGYIVRHNLVVRIMFYTSLIMTMHWGLSAWLYEDYQLGFVKPIIVVTIDSVTNFIVGWPNIISSRIHTTKKHKGLTELIYDRLGVELKFSPPFVSHLFSRFAPLAKTLRWIKLVPHLIVLLLPRVVLSLYVAYLTLLSPLIRYVLLPYDSPFTSQMVVAFHFIIADVVRSFASFSIWAIWPLRGLMCILLPILMGGVQHLVEDLTLDRDDQKKTDN</sequence>
<keyword evidence="2" id="KW-0732">Signal</keyword>
<keyword evidence="1" id="KW-0472">Membrane</keyword>
<dbReference type="GeneID" id="5477522"/>
<reference evidence="4" key="3">
    <citation type="journal article" date="2021" name="Int. J. Parasitol.">
        <title>Comparative analysis of gene expression between Babesia bovis blood stages and kinetes allowed by improved genome annotation.</title>
        <authorList>
            <person name="Ueti M.W."/>
            <person name="Johnson W.C."/>
            <person name="Kappmeyer L.S."/>
            <person name="Herndon D.R."/>
            <person name="Mousel M.R."/>
            <person name="Reif K.E."/>
            <person name="Taus N.S."/>
            <person name="Ifeonu O.O."/>
            <person name="Silva J.C."/>
            <person name="Suarez C.E."/>
            <person name="Brayton K.A."/>
        </authorList>
    </citation>
    <scope>NUCLEOTIDE SEQUENCE [LARGE SCALE GENOMIC DNA]</scope>
</reference>
<accession>A7AVA9</accession>